<dbReference type="EMBL" id="BAAAKW010000020">
    <property type="protein sequence ID" value="GAA1213863.1"/>
    <property type="molecule type" value="Genomic_DNA"/>
</dbReference>
<keyword evidence="4" id="KW-1185">Reference proteome</keyword>
<comment type="caution">
    <text evidence="3">The sequence shown here is derived from an EMBL/GenBank/DDBJ whole genome shotgun (WGS) entry which is preliminary data.</text>
</comment>
<reference evidence="3 4" key="1">
    <citation type="journal article" date="2019" name="Int. J. Syst. Evol. Microbiol.">
        <title>The Global Catalogue of Microorganisms (GCM) 10K type strain sequencing project: providing services to taxonomists for standard genome sequencing and annotation.</title>
        <authorList>
            <consortium name="The Broad Institute Genomics Platform"/>
            <consortium name="The Broad Institute Genome Sequencing Center for Infectious Disease"/>
            <person name="Wu L."/>
            <person name="Ma J."/>
        </authorList>
    </citation>
    <scope>NUCLEOTIDE SEQUENCE [LARGE SCALE GENOMIC DNA]</scope>
    <source>
        <strain evidence="3 4">JCM 12762</strain>
    </source>
</reference>
<evidence type="ECO:0000313" key="3">
    <source>
        <dbReference type="EMBL" id="GAA1213863.1"/>
    </source>
</evidence>
<dbReference type="SUPFAM" id="SSF56349">
    <property type="entry name" value="DNA breaking-rejoining enzymes"/>
    <property type="match status" value="1"/>
</dbReference>
<dbReference type="InterPro" id="IPR002104">
    <property type="entry name" value="Integrase_catalytic"/>
</dbReference>
<dbReference type="InterPro" id="IPR013762">
    <property type="entry name" value="Integrase-like_cat_sf"/>
</dbReference>
<dbReference type="Proteomes" id="UP001500943">
    <property type="component" value="Unassembled WGS sequence"/>
</dbReference>
<keyword evidence="1" id="KW-0233">DNA recombination</keyword>
<evidence type="ECO:0000259" key="2">
    <source>
        <dbReference type="PROSITE" id="PS51898"/>
    </source>
</evidence>
<name>A0ABN1VJ84_9MICO</name>
<dbReference type="InterPro" id="IPR011010">
    <property type="entry name" value="DNA_brk_join_enz"/>
</dbReference>
<organism evidence="3 4">
    <name type="scientific">Rhodoglobus aureus</name>
    <dbReference type="NCBI Taxonomy" id="191497"/>
    <lineage>
        <taxon>Bacteria</taxon>
        <taxon>Bacillati</taxon>
        <taxon>Actinomycetota</taxon>
        <taxon>Actinomycetes</taxon>
        <taxon>Micrococcales</taxon>
        <taxon>Microbacteriaceae</taxon>
        <taxon>Rhodoglobus</taxon>
    </lineage>
</organism>
<evidence type="ECO:0000256" key="1">
    <source>
        <dbReference type="ARBA" id="ARBA00023172"/>
    </source>
</evidence>
<accession>A0ABN1VJ84</accession>
<proteinExistence type="predicted"/>
<evidence type="ECO:0000313" key="4">
    <source>
        <dbReference type="Proteomes" id="UP001500943"/>
    </source>
</evidence>
<feature type="domain" description="Tyr recombinase" evidence="2">
    <location>
        <begin position="1"/>
        <end position="92"/>
    </location>
</feature>
<sequence length="92" mass="10640">MVPYLTHQKIIEFADARDPRFRTLVGLLAYSGLRFGELTALRVGKVNPSTRRLTIDRSATSVEGVFIEGQSKFQKNREVFFPELLRTPWRSR</sequence>
<dbReference type="Gene3D" id="1.10.443.10">
    <property type="entry name" value="Intergrase catalytic core"/>
    <property type="match status" value="1"/>
</dbReference>
<gene>
    <name evidence="3" type="ORF">GCM10009655_11460</name>
</gene>
<protein>
    <recommendedName>
        <fullName evidence="2">Tyr recombinase domain-containing protein</fullName>
    </recommendedName>
</protein>
<dbReference type="PROSITE" id="PS51898">
    <property type="entry name" value="TYR_RECOMBINASE"/>
    <property type="match status" value="1"/>
</dbReference>